<dbReference type="Gene3D" id="3.70.10.10">
    <property type="match status" value="2"/>
</dbReference>
<dbReference type="AlphaFoldDB" id="A0A8K0UQ33"/>
<dbReference type="GO" id="GO:0030896">
    <property type="term" value="C:checkpoint clamp complex"/>
    <property type="evidence" value="ECO:0007669"/>
    <property type="project" value="TreeGrafter"/>
</dbReference>
<proteinExistence type="inferred from homology"/>
<protein>
    <submittedName>
        <fullName evidence="7">Rad1-domain-containing protein</fullName>
    </submittedName>
</protein>
<dbReference type="PRINTS" id="PR01245">
    <property type="entry name" value="RAD1REC1"/>
</dbReference>
<keyword evidence="4" id="KW-0234">DNA repair</keyword>
<dbReference type="OrthoDB" id="337581at2759"/>
<dbReference type="GO" id="GO:0006281">
    <property type="term" value="P:DNA repair"/>
    <property type="evidence" value="ECO:0007669"/>
    <property type="project" value="UniProtKB-KW"/>
</dbReference>
<dbReference type="PANTHER" id="PTHR10870">
    <property type="entry name" value="CELL CYCLE CHECKPOINT PROTEIN RAD1"/>
    <property type="match status" value="1"/>
</dbReference>
<evidence type="ECO:0000256" key="2">
    <source>
        <dbReference type="ARBA" id="ARBA00010991"/>
    </source>
</evidence>
<dbReference type="InterPro" id="IPR003021">
    <property type="entry name" value="Rad1_Rec1_Rad17"/>
</dbReference>
<evidence type="ECO:0000313" key="7">
    <source>
        <dbReference type="EMBL" id="KAH8100252.1"/>
    </source>
</evidence>
<dbReference type="Pfam" id="PF02144">
    <property type="entry name" value="Rad1"/>
    <property type="match status" value="1"/>
</dbReference>
<evidence type="ECO:0000256" key="5">
    <source>
        <dbReference type="ARBA" id="ARBA00023242"/>
    </source>
</evidence>
<gene>
    <name evidence="7" type="ORF">BXZ70DRAFT_938711</name>
</gene>
<sequence>MATQEDDRQALSAAIHDLRHFANLLRGLSQVKCNRAHVSLNNGGMVVVVEEARCMLGIAYISNDVFDEYVYRPPGEEDDPEQDEVFEARLNTILECLNVFGSVGGGSLVSNTSKAKKNKRKHRNWHNGGGSDSDSDNGAGGRSNRSGRIEQYLGIQKGTVMRMSYMGPGHPLGLLIAEDATGPTASCEVSTFDAEPLLDLPYENETTVLRIILKSSWLQDALSELHPSCEELTIIGSPPPPAGRAPNANAPPRLRLRATGTFGTTEMDYPNDKEVLETCECPVAVSWTYKAVHISRTAHSLKASLKTSMRINDQGLMSLQFLVPGAGPRGKSVESFLEFRFLPIEEPSQL</sequence>
<evidence type="ECO:0000313" key="8">
    <source>
        <dbReference type="Proteomes" id="UP000813824"/>
    </source>
</evidence>
<dbReference type="EMBL" id="JAEVFJ010000016">
    <property type="protein sequence ID" value="KAH8100252.1"/>
    <property type="molecule type" value="Genomic_DNA"/>
</dbReference>
<organism evidence="7 8">
    <name type="scientific">Cristinia sonorae</name>
    <dbReference type="NCBI Taxonomy" id="1940300"/>
    <lineage>
        <taxon>Eukaryota</taxon>
        <taxon>Fungi</taxon>
        <taxon>Dikarya</taxon>
        <taxon>Basidiomycota</taxon>
        <taxon>Agaricomycotina</taxon>
        <taxon>Agaricomycetes</taxon>
        <taxon>Agaricomycetidae</taxon>
        <taxon>Agaricales</taxon>
        <taxon>Pleurotineae</taxon>
        <taxon>Stephanosporaceae</taxon>
        <taxon>Cristinia</taxon>
    </lineage>
</organism>
<name>A0A8K0UQ33_9AGAR</name>
<keyword evidence="3" id="KW-0227">DNA damage</keyword>
<evidence type="ECO:0000256" key="6">
    <source>
        <dbReference type="SAM" id="MobiDB-lite"/>
    </source>
</evidence>
<feature type="region of interest" description="Disordered" evidence="6">
    <location>
        <begin position="111"/>
        <end position="147"/>
    </location>
</feature>
<dbReference type="PANTHER" id="PTHR10870:SF0">
    <property type="entry name" value="CELL CYCLE CHECKPOINT PROTEIN RAD1"/>
    <property type="match status" value="1"/>
</dbReference>
<feature type="compositionally biased region" description="Basic residues" evidence="6">
    <location>
        <begin position="114"/>
        <end position="125"/>
    </location>
</feature>
<dbReference type="Proteomes" id="UP000813824">
    <property type="component" value="Unassembled WGS sequence"/>
</dbReference>
<evidence type="ECO:0000256" key="1">
    <source>
        <dbReference type="ARBA" id="ARBA00004123"/>
    </source>
</evidence>
<accession>A0A8K0UQ33</accession>
<comment type="caution">
    <text evidence="7">The sequence shown here is derived from an EMBL/GenBank/DDBJ whole genome shotgun (WGS) entry which is preliminary data.</text>
</comment>
<reference evidence="7" key="1">
    <citation type="journal article" date="2021" name="New Phytol.">
        <title>Evolutionary innovations through gain and loss of genes in the ectomycorrhizal Boletales.</title>
        <authorList>
            <person name="Wu G."/>
            <person name="Miyauchi S."/>
            <person name="Morin E."/>
            <person name="Kuo A."/>
            <person name="Drula E."/>
            <person name="Varga T."/>
            <person name="Kohler A."/>
            <person name="Feng B."/>
            <person name="Cao Y."/>
            <person name="Lipzen A."/>
            <person name="Daum C."/>
            <person name="Hundley H."/>
            <person name="Pangilinan J."/>
            <person name="Johnson J."/>
            <person name="Barry K."/>
            <person name="LaButti K."/>
            <person name="Ng V."/>
            <person name="Ahrendt S."/>
            <person name="Min B."/>
            <person name="Choi I.G."/>
            <person name="Park H."/>
            <person name="Plett J.M."/>
            <person name="Magnuson J."/>
            <person name="Spatafora J.W."/>
            <person name="Nagy L.G."/>
            <person name="Henrissat B."/>
            <person name="Grigoriev I.V."/>
            <person name="Yang Z.L."/>
            <person name="Xu J."/>
            <person name="Martin F.M."/>
        </authorList>
    </citation>
    <scope>NUCLEOTIDE SEQUENCE</scope>
    <source>
        <strain evidence="7">KKN 215</strain>
    </source>
</reference>
<keyword evidence="8" id="KW-1185">Reference proteome</keyword>
<evidence type="ECO:0000256" key="3">
    <source>
        <dbReference type="ARBA" id="ARBA00022763"/>
    </source>
</evidence>
<comment type="subcellular location">
    <subcellularLocation>
        <location evidence="1">Nucleus</location>
    </subcellularLocation>
</comment>
<dbReference type="GO" id="GO:0000077">
    <property type="term" value="P:DNA damage checkpoint signaling"/>
    <property type="evidence" value="ECO:0007669"/>
    <property type="project" value="InterPro"/>
</dbReference>
<comment type="similarity">
    <text evidence="2">Belongs to the rad1 family.</text>
</comment>
<keyword evidence="5" id="KW-0539">Nucleus</keyword>
<evidence type="ECO:0000256" key="4">
    <source>
        <dbReference type="ARBA" id="ARBA00023204"/>
    </source>
</evidence>